<dbReference type="Proteomes" id="UP000619536">
    <property type="component" value="Unassembled WGS sequence"/>
</dbReference>
<proteinExistence type="predicted"/>
<feature type="region of interest" description="Disordered" evidence="1">
    <location>
        <begin position="1"/>
        <end position="24"/>
    </location>
</feature>
<evidence type="ECO:0000313" key="4">
    <source>
        <dbReference type="Proteomes" id="UP000619536"/>
    </source>
</evidence>
<organism evidence="3 4">
    <name type="scientific">Galliscardovia ingluviei</name>
    <dbReference type="NCBI Taxonomy" id="1769422"/>
    <lineage>
        <taxon>Bacteria</taxon>
        <taxon>Bacillati</taxon>
        <taxon>Actinomycetota</taxon>
        <taxon>Actinomycetes</taxon>
        <taxon>Bifidobacteriales</taxon>
        <taxon>Bifidobacteriaceae</taxon>
        <taxon>Galliscardovia</taxon>
    </lineage>
</organism>
<feature type="compositionally biased region" description="Polar residues" evidence="1">
    <location>
        <begin position="1"/>
        <end position="17"/>
    </location>
</feature>
<keyword evidence="2" id="KW-1133">Transmembrane helix</keyword>
<feature type="transmembrane region" description="Helical" evidence="2">
    <location>
        <begin position="44"/>
        <end position="62"/>
    </location>
</feature>
<keyword evidence="4" id="KW-1185">Reference proteome</keyword>
<gene>
    <name evidence="3" type="ORF">GCM10007377_01690</name>
</gene>
<feature type="transmembrane region" description="Helical" evidence="2">
    <location>
        <begin position="156"/>
        <end position="179"/>
    </location>
</feature>
<name>A0A8J3AET9_9BIFI</name>
<evidence type="ECO:0000256" key="2">
    <source>
        <dbReference type="SAM" id="Phobius"/>
    </source>
</evidence>
<evidence type="ECO:0000256" key="1">
    <source>
        <dbReference type="SAM" id="MobiDB-lite"/>
    </source>
</evidence>
<sequence length="219" mass="24181">MVANMQANERQQEQQVRVSDPALSHPRELSLAEQERRSTHKWRIIAYTLALIVVASAPYGFGRSLAMNQTDRILSITSHITAQGMALLGWSITVIMLLILAMAVLESRHVLWRILFLLALAAEQFIGGIALLRLNFWTATFVIYGKESLGVNALNMGIIAAGAALAVFAVVYVGMLVLIKKDSKINILTRSWSAMTLFFLIEILALLVAIFGGLPMLMQ</sequence>
<dbReference type="EMBL" id="BMDH01000001">
    <property type="protein sequence ID" value="GGI12584.1"/>
    <property type="molecule type" value="Genomic_DNA"/>
</dbReference>
<accession>A0A8J3AET9</accession>
<reference evidence="3" key="1">
    <citation type="journal article" date="2014" name="Int. J. Syst. Evol. Microbiol.">
        <title>Complete genome sequence of Corynebacterium casei LMG S-19264T (=DSM 44701T), isolated from a smear-ripened cheese.</title>
        <authorList>
            <consortium name="US DOE Joint Genome Institute (JGI-PGF)"/>
            <person name="Walter F."/>
            <person name="Albersmeier A."/>
            <person name="Kalinowski J."/>
            <person name="Ruckert C."/>
        </authorList>
    </citation>
    <scope>NUCLEOTIDE SEQUENCE</scope>
    <source>
        <strain evidence="3">CCM 8606</strain>
    </source>
</reference>
<keyword evidence="2" id="KW-0812">Transmembrane</keyword>
<comment type="caution">
    <text evidence="3">The sequence shown here is derived from an EMBL/GenBank/DDBJ whole genome shotgun (WGS) entry which is preliminary data.</text>
</comment>
<evidence type="ECO:0008006" key="5">
    <source>
        <dbReference type="Google" id="ProtNLM"/>
    </source>
</evidence>
<dbReference type="AlphaFoldDB" id="A0A8J3AET9"/>
<protein>
    <recommendedName>
        <fullName evidence="5">Teichoic acid transporter</fullName>
    </recommendedName>
</protein>
<reference evidence="3" key="2">
    <citation type="submission" date="2020-09" db="EMBL/GenBank/DDBJ databases">
        <authorList>
            <person name="Sun Q."/>
            <person name="Sedlacek I."/>
        </authorList>
    </citation>
    <scope>NUCLEOTIDE SEQUENCE</scope>
    <source>
        <strain evidence="3">CCM 8606</strain>
    </source>
</reference>
<evidence type="ECO:0000313" key="3">
    <source>
        <dbReference type="EMBL" id="GGI12584.1"/>
    </source>
</evidence>
<feature type="transmembrane region" description="Helical" evidence="2">
    <location>
        <begin position="82"/>
        <end position="105"/>
    </location>
</feature>
<keyword evidence="2" id="KW-0472">Membrane</keyword>
<feature type="transmembrane region" description="Helical" evidence="2">
    <location>
        <begin position="114"/>
        <end position="136"/>
    </location>
</feature>
<feature type="transmembrane region" description="Helical" evidence="2">
    <location>
        <begin position="191"/>
        <end position="214"/>
    </location>
</feature>